<dbReference type="Proteomes" id="UP001456524">
    <property type="component" value="Unassembled WGS sequence"/>
</dbReference>
<evidence type="ECO:0000313" key="3">
    <source>
        <dbReference type="Proteomes" id="UP001456524"/>
    </source>
</evidence>
<dbReference type="EMBL" id="JBBWUH010000003">
    <property type="protein sequence ID" value="KAK8174005.1"/>
    <property type="molecule type" value="Genomic_DNA"/>
</dbReference>
<evidence type="ECO:0000256" key="1">
    <source>
        <dbReference type="SAM" id="SignalP"/>
    </source>
</evidence>
<accession>A0ABR1Y095</accession>
<organism evidence="2 3">
    <name type="scientific">Phyllosticta citrichinensis</name>
    <dbReference type="NCBI Taxonomy" id="1130410"/>
    <lineage>
        <taxon>Eukaryota</taxon>
        <taxon>Fungi</taxon>
        <taxon>Dikarya</taxon>
        <taxon>Ascomycota</taxon>
        <taxon>Pezizomycotina</taxon>
        <taxon>Dothideomycetes</taxon>
        <taxon>Dothideomycetes incertae sedis</taxon>
        <taxon>Botryosphaeriales</taxon>
        <taxon>Phyllostictaceae</taxon>
        <taxon>Phyllosticta</taxon>
    </lineage>
</organism>
<evidence type="ECO:0000313" key="2">
    <source>
        <dbReference type="EMBL" id="KAK8174005.1"/>
    </source>
</evidence>
<proteinExistence type="predicted"/>
<feature type="signal peptide" evidence="1">
    <location>
        <begin position="1"/>
        <end position="17"/>
    </location>
</feature>
<comment type="caution">
    <text evidence="2">The sequence shown here is derived from an EMBL/GenBank/DDBJ whole genome shotgun (WGS) entry which is preliminary data.</text>
</comment>
<sequence>MSSIFIFSSLGMSVVAAQDSAVASASFLFAQRSLNPSLPLRQTGGFANHWEGTWPNQSMHSISLPRVSHHQSLVTHHALTLLNNRHEAKARRILLCTRFAHGSRLSFAGLSMLLVECTGEKVVCSTIDARTVRSATLELPRPAVRRARCSSQNCFSFFASSSAHMVGALTPLVERGRISRLVVIPILSYAKVWGCCAKVSRHGKARDWKPWKFSCLFTFSFLFLCRVLGE</sequence>
<name>A0ABR1Y095_9PEZI</name>
<keyword evidence="1" id="KW-0732">Signal</keyword>
<reference evidence="2 3" key="1">
    <citation type="journal article" date="2022" name="G3 (Bethesda)">
        <title>Enemy or ally: a genomic approach to elucidate the lifestyle of Phyllosticta citrichinaensis.</title>
        <authorList>
            <person name="Buijs V.A."/>
            <person name="Groenewald J.Z."/>
            <person name="Haridas S."/>
            <person name="LaButti K.M."/>
            <person name="Lipzen A."/>
            <person name="Martin F.M."/>
            <person name="Barry K."/>
            <person name="Grigoriev I.V."/>
            <person name="Crous P.W."/>
            <person name="Seidl M.F."/>
        </authorList>
    </citation>
    <scope>NUCLEOTIDE SEQUENCE [LARGE SCALE GENOMIC DNA]</scope>
    <source>
        <strain evidence="2 3">CBS 129764</strain>
    </source>
</reference>
<gene>
    <name evidence="2" type="ORF">IWX90DRAFT_160101</name>
</gene>
<protein>
    <recommendedName>
        <fullName evidence="4">Secreted protein</fullName>
    </recommendedName>
</protein>
<feature type="chain" id="PRO_5045323999" description="Secreted protein" evidence="1">
    <location>
        <begin position="18"/>
        <end position="230"/>
    </location>
</feature>
<evidence type="ECO:0008006" key="4">
    <source>
        <dbReference type="Google" id="ProtNLM"/>
    </source>
</evidence>
<keyword evidence="3" id="KW-1185">Reference proteome</keyword>